<evidence type="ECO:0000313" key="14">
    <source>
        <dbReference type="Proteomes" id="UP000199163"/>
    </source>
</evidence>
<keyword evidence="9" id="KW-0511">Multifunctional enzyme</keyword>
<feature type="transmembrane region" description="Helical" evidence="10">
    <location>
        <begin position="6"/>
        <end position="27"/>
    </location>
</feature>
<reference evidence="14" key="1">
    <citation type="submission" date="2016-10" db="EMBL/GenBank/DDBJ databases">
        <authorList>
            <person name="Varghese N."/>
            <person name="Submissions S."/>
        </authorList>
    </citation>
    <scope>NUCLEOTIDE SEQUENCE [LARGE SCALE GENOMIC DNA]</scope>
    <source>
        <strain evidence="14">DSM 21632</strain>
    </source>
</reference>
<name>A0A1G8GQ30_9BACI</name>
<dbReference type="PRINTS" id="PR00864">
    <property type="entry name" value="PREPILNPTASE"/>
</dbReference>
<feature type="transmembrane region" description="Helical" evidence="10">
    <location>
        <begin position="74"/>
        <end position="94"/>
    </location>
</feature>
<comment type="function">
    <text evidence="9">Plays an essential role in type IV pili and type II pseudopili formation by proteolytically removing the leader sequence from substrate proteins and subsequently monomethylating the alpha-amino group of the newly exposed N-terminal phenylalanine.</text>
</comment>
<dbReference type="Pfam" id="PF06750">
    <property type="entry name" value="A24_N_bact"/>
    <property type="match status" value="1"/>
</dbReference>
<dbReference type="STRING" id="568899.SAMN05192534_11671"/>
<dbReference type="InterPro" id="IPR000045">
    <property type="entry name" value="Prepilin_IV_endopep_pep"/>
</dbReference>
<evidence type="ECO:0000313" key="13">
    <source>
        <dbReference type="EMBL" id="SDH96371.1"/>
    </source>
</evidence>
<feature type="domain" description="Prepilin peptidase A24 N-terminal" evidence="12">
    <location>
        <begin position="12"/>
        <end position="93"/>
    </location>
</feature>
<feature type="transmembrane region" description="Helical" evidence="10">
    <location>
        <begin position="180"/>
        <end position="213"/>
    </location>
</feature>
<feature type="transmembrane region" description="Helical" evidence="10">
    <location>
        <begin position="100"/>
        <end position="120"/>
    </location>
</feature>
<keyword evidence="9" id="KW-0378">Hydrolase</keyword>
<evidence type="ECO:0000256" key="10">
    <source>
        <dbReference type="SAM" id="Phobius"/>
    </source>
</evidence>
<dbReference type="Proteomes" id="UP000199163">
    <property type="component" value="Unassembled WGS sequence"/>
</dbReference>
<dbReference type="EMBL" id="FNDK01000016">
    <property type="protein sequence ID" value="SDH96371.1"/>
    <property type="molecule type" value="Genomic_DNA"/>
</dbReference>
<evidence type="ECO:0000256" key="3">
    <source>
        <dbReference type="ARBA" id="ARBA00022475"/>
    </source>
</evidence>
<evidence type="ECO:0000256" key="9">
    <source>
        <dbReference type="RuleBase" id="RU003794"/>
    </source>
</evidence>
<organism evidence="13 14">
    <name type="scientific">Alteribacillus persepolensis</name>
    <dbReference type="NCBI Taxonomy" id="568899"/>
    <lineage>
        <taxon>Bacteria</taxon>
        <taxon>Bacillati</taxon>
        <taxon>Bacillota</taxon>
        <taxon>Bacilli</taxon>
        <taxon>Bacillales</taxon>
        <taxon>Bacillaceae</taxon>
        <taxon>Alteribacillus</taxon>
    </lineage>
</organism>
<keyword evidence="9" id="KW-0808">Transferase</keyword>
<comment type="similarity">
    <text evidence="2 8">Belongs to the peptidase A24 family.</text>
</comment>
<dbReference type="AlphaFoldDB" id="A0A1G8GQ30"/>
<feature type="transmembrane region" description="Helical" evidence="10">
    <location>
        <begin position="148"/>
        <end position="168"/>
    </location>
</feature>
<dbReference type="GO" id="GO:0032259">
    <property type="term" value="P:methylation"/>
    <property type="evidence" value="ECO:0007669"/>
    <property type="project" value="UniProtKB-KW"/>
</dbReference>
<evidence type="ECO:0000256" key="2">
    <source>
        <dbReference type="ARBA" id="ARBA00005801"/>
    </source>
</evidence>
<keyword evidence="14" id="KW-1185">Reference proteome</keyword>
<evidence type="ECO:0000256" key="8">
    <source>
        <dbReference type="RuleBase" id="RU003793"/>
    </source>
</evidence>
<dbReference type="Pfam" id="PF01478">
    <property type="entry name" value="Peptidase_A24"/>
    <property type="match status" value="1"/>
</dbReference>
<evidence type="ECO:0000259" key="12">
    <source>
        <dbReference type="Pfam" id="PF06750"/>
    </source>
</evidence>
<dbReference type="Gene3D" id="1.20.120.1220">
    <property type="match status" value="1"/>
</dbReference>
<dbReference type="PANTHER" id="PTHR30487:SF0">
    <property type="entry name" value="PREPILIN LEADER PEPTIDASE_N-METHYLTRANSFERASE-RELATED"/>
    <property type="match status" value="1"/>
</dbReference>
<keyword evidence="6 10" id="KW-1133">Transmembrane helix</keyword>
<dbReference type="RefSeq" id="WP_091274568.1">
    <property type="nucleotide sequence ID" value="NZ_FNDK01000016.1"/>
</dbReference>
<dbReference type="GO" id="GO:0004190">
    <property type="term" value="F:aspartic-type endopeptidase activity"/>
    <property type="evidence" value="ECO:0007669"/>
    <property type="project" value="UniProtKB-EC"/>
</dbReference>
<protein>
    <recommendedName>
        <fullName evidence="9">Prepilin leader peptidase/N-methyltransferase</fullName>
        <ecNumber evidence="9">2.1.1.-</ecNumber>
        <ecNumber evidence="9">3.4.23.43</ecNumber>
    </recommendedName>
</protein>
<gene>
    <name evidence="13" type="ORF">SAMN05192534_11671</name>
</gene>
<evidence type="ECO:0000256" key="4">
    <source>
        <dbReference type="ARBA" id="ARBA00022519"/>
    </source>
</evidence>
<evidence type="ECO:0000256" key="6">
    <source>
        <dbReference type="ARBA" id="ARBA00022989"/>
    </source>
</evidence>
<evidence type="ECO:0000256" key="5">
    <source>
        <dbReference type="ARBA" id="ARBA00022692"/>
    </source>
</evidence>
<comment type="subcellular location">
    <subcellularLocation>
        <location evidence="1">Cell inner membrane</location>
        <topology evidence="1">Multi-pass membrane protein</topology>
    </subcellularLocation>
    <subcellularLocation>
        <location evidence="9">Cell membrane</location>
        <topology evidence="9">Multi-pass membrane protein</topology>
    </subcellularLocation>
</comment>
<dbReference type="OrthoDB" id="9789291at2"/>
<comment type="catalytic activity">
    <reaction evidence="9">
        <text>Typically cleaves a -Gly-|-Phe- bond to release an N-terminal, basic peptide of 5-8 residues from type IV prepilin, and then N-methylates the new N-terminal amino group, the methyl donor being S-adenosyl-L-methionine.</text>
        <dbReference type="EC" id="3.4.23.43"/>
    </reaction>
</comment>
<feature type="transmembrane region" description="Helical" evidence="10">
    <location>
        <begin position="225"/>
        <end position="250"/>
    </location>
</feature>
<dbReference type="InterPro" id="IPR014032">
    <property type="entry name" value="Peptidase_A24A_bac"/>
</dbReference>
<feature type="domain" description="Prepilin type IV endopeptidase peptidase" evidence="11">
    <location>
        <begin position="104"/>
        <end position="208"/>
    </location>
</feature>
<sequence>MELVWGLYVFTCGLILGSFYHVAGLRLPKKQSMLWPRSHCSSCKKTLKAIDLFPVLSYLLLKGKCRHCSQRISYTYPLVELVTAMLFLGAWLAFGWSWNFAVSLLLISMLMIIIVSDLAYMLIPDKVLLSFAAAVLLLRISVHPLDPWWSALAGGAAGFLLLFMIAVLSKGGMGGGDIKLFGVLGLFFGVQEVILVFFLSVLFGALFGMLGWLAGKVKKGVPFAFGPYIAIASMIALFFGSDMIDWYIYLSGK</sequence>
<keyword evidence="7 10" id="KW-0472">Membrane</keyword>
<dbReference type="PANTHER" id="PTHR30487">
    <property type="entry name" value="TYPE 4 PREPILIN-LIKE PROTEINS LEADER PEPTIDE-PROCESSING ENZYME"/>
    <property type="match status" value="1"/>
</dbReference>
<keyword evidence="9" id="KW-0645">Protease</keyword>
<keyword evidence="3" id="KW-1003">Cell membrane</keyword>
<dbReference type="EC" id="3.4.23.43" evidence="9"/>
<keyword evidence="4" id="KW-0997">Cell inner membrane</keyword>
<dbReference type="EC" id="2.1.1.-" evidence="9"/>
<evidence type="ECO:0000256" key="7">
    <source>
        <dbReference type="ARBA" id="ARBA00023136"/>
    </source>
</evidence>
<proteinExistence type="inferred from homology"/>
<dbReference type="InterPro" id="IPR050882">
    <property type="entry name" value="Prepilin_peptidase/N-MTase"/>
</dbReference>
<evidence type="ECO:0000256" key="1">
    <source>
        <dbReference type="ARBA" id="ARBA00004429"/>
    </source>
</evidence>
<dbReference type="GO" id="GO:0006465">
    <property type="term" value="P:signal peptide processing"/>
    <property type="evidence" value="ECO:0007669"/>
    <property type="project" value="TreeGrafter"/>
</dbReference>
<feature type="transmembrane region" description="Helical" evidence="10">
    <location>
        <begin position="127"/>
        <end position="142"/>
    </location>
</feature>
<keyword evidence="9" id="KW-0489">Methyltransferase</keyword>
<dbReference type="InterPro" id="IPR010627">
    <property type="entry name" value="Prepilin_pept_A24_N"/>
</dbReference>
<dbReference type="GO" id="GO:0005886">
    <property type="term" value="C:plasma membrane"/>
    <property type="evidence" value="ECO:0007669"/>
    <property type="project" value="UniProtKB-SubCell"/>
</dbReference>
<dbReference type="GO" id="GO:0008168">
    <property type="term" value="F:methyltransferase activity"/>
    <property type="evidence" value="ECO:0007669"/>
    <property type="project" value="UniProtKB-KW"/>
</dbReference>
<accession>A0A1G8GQ30</accession>
<evidence type="ECO:0000259" key="11">
    <source>
        <dbReference type="Pfam" id="PF01478"/>
    </source>
</evidence>
<keyword evidence="5 9" id="KW-0812">Transmembrane</keyword>